<feature type="transmembrane region" description="Helical" evidence="1">
    <location>
        <begin position="119"/>
        <end position="143"/>
    </location>
</feature>
<feature type="transmembrane region" description="Helical" evidence="1">
    <location>
        <begin position="81"/>
        <end position="107"/>
    </location>
</feature>
<dbReference type="RefSeq" id="WP_377375789.1">
    <property type="nucleotide sequence ID" value="NZ_JBHSSW010000004.1"/>
</dbReference>
<evidence type="ECO:0000313" key="3">
    <source>
        <dbReference type="Proteomes" id="UP001596303"/>
    </source>
</evidence>
<evidence type="ECO:0008006" key="4">
    <source>
        <dbReference type="Google" id="ProtNLM"/>
    </source>
</evidence>
<feature type="transmembrane region" description="Helical" evidence="1">
    <location>
        <begin position="30"/>
        <end position="61"/>
    </location>
</feature>
<keyword evidence="1" id="KW-0472">Membrane</keyword>
<comment type="caution">
    <text evidence="2">The sequence shown here is derived from an EMBL/GenBank/DDBJ whole genome shotgun (WGS) entry which is preliminary data.</text>
</comment>
<proteinExistence type="predicted"/>
<accession>A0ABW1S6T8</accession>
<gene>
    <name evidence="2" type="ORF">ACFQDM_03975</name>
</gene>
<evidence type="ECO:0000313" key="2">
    <source>
        <dbReference type="EMBL" id="MFC6197219.1"/>
    </source>
</evidence>
<name>A0ABW1S6T8_9PROT</name>
<organism evidence="2 3">
    <name type="scientific">Ponticaulis profundi</name>
    <dbReference type="NCBI Taxonomy" id="2665222"/>
    <lineage>
        <taxon>Bacteria</taxon>
        <taxon>Pseudomonadati</taxon>
        <taxon>Pseudomonadota</taxon>
        <taxon>Alphaproteobacteria</taxon>
        <taxon>Hyphomonadales</taxon>
        <taxon>Hyphomonadaceae</taxon>
        <taxon>Ponticaulis</taxon>
    </lineage>
</organism>
<dbReference type="Proteomes" id="UP001596303">
    <property type="component" value="Unassembled WGS sequence"/>
</dbReference>
<keyword evidence="3" id="KW-1185">Reference proteome</keyword>
<reference evidence="3" key="1">
    <citation type="journal article" date="2019" name="Int. J. Syst. Evol. Microbiol.">
        <title>The Global Catalogue of Microorganisms (GCM) 10K type strain sequencing project: providing services to taxonomists for standard genome sequencing and annotation.</title>
        <authorList>
            <consortium name="The Broad Institute Genomics Platform"/>
            <consortium name="The Broad Institute Genome Sequencing Center for Infectious Disease"/>
            <person name="Wu L."/>
            <person name="Ma J."/>
        </authorList>
    </citation>
    <scope>NUCLEOTIDE SEQUENCE [LARGE SCALE GENOMIC DNA]</scope>
    <source>
        <strain evidence="3">CGMCC-1.15741</strain>
    </source>
</reference>
<protein>
    <recommendedName>
        <fullName evidence="4">DNA translocase FtsK 4TM region domain-containing protein</fullName>
    </recommendedName>
</protein>
<feature type="transmembrane region" description="Helical" evidence="1">
    <location>
        <begin position="163"/>
        <end position="189"/>
    </location>
</feature>
<keyword evidence="1" id="KW-0812">Transmembrane</keyword>
<dbReference type="EMBL" id="JBHSSW010000004">
    <property type="protein sequence ID" value="MFC6197219.1"/>
    <property type="molecule type" value="Genomic_DNA"/>
</dbReference>
<keyword evidence="1" id="KW-1133">Transmembrane helix</keyword>
<sequence>MVQDASGTKLQSIGTDMFGRPRLSIRRNKLACFVSGIFSVFAVTLVAICLFFLLNLLHIAITGHELDGMGRFPAENSFLTGVTTALIVSMFNVFVCFITVPLVWILLGQSLGRFPHRGFATRLPYFIACLLSGACLVGLASIIPYQHFFTDTYTGSRSVALQTIAGSVLCGLLIGSLAGALTATVHLLILRPATQLRRLDTSTIHVF</sequence>
<evidence type="ECO:0000256" key="1">
    <source>
        <dbReference type="SAM" id="Phobius"/>
    </source>
</evidence>